<proteinExistence type="predicted"/>
<dbReference type="InterPro" id="IPR020846">
    <property type="entry name" value="MFS_dom"/>
</dbReference>
<dbReference type="InterPro" id="IPR007219">
    <property type="entry name" value="XnlR_reg_dom"/>
</dbReference>
<feature type="transmembrane region" description="Helical" evidence="7">
    <location>
        <begin position="391"/>
        <end position="409"/>
    </location>
</feature>
<dbReference type="OrthoDB" id="2533084at2759"/>
<dbReference type="InterPro" id="IPR011701">
    <property type="entry name" value="MFS"/>
</dbReference>
<evidence type="ECO:0000256" key="2">
    <source>
        <dbReference type="ARBA" id="ARBA00022723"/>
    </source>
</evidence>
<keyword evidence="3" id="KW-0862">Zinc</keyword>
<dbReference type="EMBL" id="KB908866">
    <property type="protein sequence ID" value="EOA81566.1"/>
    <property type="molecule type" value="Genomic_DNA"/>
</dbReference>
<keyword evidence="6" id="KW-0539">Nucleus</keyword>
<dbReference type="eggNOG" id="KOG0255">
    <property type="taxonomic scope" value="Eukaryota"/>
</dbReference>
<comment type="subcellular location">
    <subcellularLocation>
        <location evidence="1">Membrane</location>
        <topology evidence="1">Multi-pass membrane protein</topology>
    </subcellularLocation>
</comment>
<feature type="transmembrane region" description="Helical" evidence="7">
    <location>
        <begin position="783"/>
        <end position="805"/>
    </location>
</feature>
<dbReference type="SUPFAM" id="SSF103473">
    <property type="entry name" value="MFS general substrate transporter"/>
    <property type="match status" value="1"/>
</dbReference>
<dbReference type="STRING" id="671987.R0I811"/>
<dbReference type="PANTHER" id="PTHR47660">
    <property type="entry name" value="TRANSCRIPTION FACTOR WITH C2H2 AND ZN(2)-CYS(6) DNA BINDING DOMAIN (EUROFUNG)-RELATED-RELATED"/>
    <property type="match status" value="1"/>
</dbReference>
<dbReference type="GeneID" id="19397731"/>
<keyword evidence="7" id="KW-0812">Transmembrane</keyword>
<dbReference type="HOGENOM" id="CLU_311680_0_0_1"/>
<evidence type="ECO:0000313" key="10">
    <source>
        <dbReference type="Proteomes" id="UP000016935"/>
    </source>
</evidence>
<feature type="transmembrane region" description="Helical" evidence="7">
    <location>
        <begin position="849"/>
        <end position="869"/>
    </location>
</feature>
<organism evidence="9 10">
    <name type="scientific">Exserohilum turcicum (strain 28A)</name>
    <name type="common">Northern leaf blight fungus</name>
    <name type="synonym">Setosphaeria turcica</name>
    <dbReference type="NCBI Taxonomy" id="671987"/>
    <lineage>
        <taxon>Eukaryota</taxon>
        <taxon>Fungi</taxon>
        <taxon>Dikarya</taxon>
        <taxon>Ascomycota</taxon>
        <taxon>Pezizomycotina</taxon>
        <taxon>Dothideomycetes</taxon>
        <taxon>Pleosporomycetidae</taxon>
        <taxon>Pleosporales</taxon>
        <taxon>Pleosporineae</taxon>
        <taxon>Pleosporaceae</taxon>
        <taxon>Exserohilum</taxon>
    </lineage>
</organism>
<feature type="transmembrane region" description="Helical" evidence="7">
    <location>
        <begin position="523"/>
        <end position="544"/>
    </location>
</feature>
<sequence>MALVLVTCTPENVKKISSAFPSIELLDGLIQYYLSSPSLEAPMLFHLPTFSPSKLNPELLASIASAGASTIPDISLRKLGYALHEASRIGQTKAIEEDNTAIRDLQHLQTIFCQLGVGMWSGISRKMEIAESFLQPLITMLRRGGRFRRSTWKEISPEPDEQGPALESKWRSWIDQESFLRLIHRTFEFDRQSSMALLKPPLISYAEMQPPLPSANALWQAKTAASWKAAYMNMAAKTAKRPSAMECFVNLEHLSHHDFASHTYLYMIWGTIWEYRQMCTVMSRSHSASNHSLILSSRYQELTKQLDDFRLSCPPMSTSVEIILEIMLVHLNAPLDDIQLFAGIEGQEEARTAYSGLQEWLKSSVARQALWHAGQVLRAAELLPRALLNNFNAIAVYHAGLILWCYGFLKRSGEHLEWTASQTGHDEIRLIPQPTADPADPLNLPMWRKLAILAVMSLHPFVVNFASSSTSSVLPIYESSGIFGYPPKRFSQLTYLVAVNILMMGVSNLWWVPLSNTFGRRPVILGSLLLLILSSMWAGLATSFNSLLAARLFMGIGSGPADAVSPEVVGEIFFVHQRGRALAIYTVFLAIGSLVGAIAGGYIVSSMGLPWLNWMNVLLASINFVLCLVFQAETLYDRPAVIRACESEDPSEKAGEAKESVITTEAVPSYPPYSYLRSLRLISYRPGIVNKFMGPYKVLRLPGVWLVSGWYAGLVGLIVTMSSVGPQIVAAPPYNWGRGVGLINVGGLIGSLLGCAYTYLITDFMLKRLAKKDPEGLTEPESRLVTALPALFISTAGALVFGFVAKNPSPNGWVCLEFGFGLVSFGLMQGPSVGFNYVIESYGPLAGDCFVAITSTRAVVSFAWTFFVGGWVTDKGAAEPFGIFAMLMGLFALGTVPMMVWGKRLRIWTAKWVPEMLD</sequence>
<feature type="domain" description="Major facilitator superfamily (MFS) profile" evidence="8">
    <location>
        <begin position="452"/>
        <end position="906"/>
    </location>
</feature>
<dbReference type="GO" id="GO:0016020">
    <property type="term" value="C:membrane"/>
    <property type="evidence" value="ECO:0007669"/>
    <property type="project" value="UniProtKB-SubCell"/>
</dbReference>
<keyword evidence="7" id="KW-1133">Transmembrane helix</keyword>
<feature type="transmembrane region" description="Helical" evidence="7">
    <location>
        <begin position="701"/>
        <end position="721"/>
    </location>
</feature>
<feature type="transmembrane region" description="Helical" evidence="7">
    <location>
        <begin position="582"/>
        <end position="605"/>
    </location>
</feature>
<evidence type="ECO:0000256" key="7">
    <source>
        <dbReference type="SAM" id="Phobius"/>
    </source>
</evidence>
<evidence type="ECO:0000256" key="1">
    <source>
        <dbReference type="ARBA" id="ARBA00004141"/>
    </source>
</evidence>
<dbReference type="Gene3D" id="1.20.1250.20">
    <property type="entry name" value="MFS general substrate transporter like domains"/>
    <property type="match status" value="1"/>
</dbReference>
<protein>
    <recommendedName>
        <fullName evidence="8">Major facilitator superfamily (MFS) profile domain-containing protein</fullName>
    </recommendedName>
</protein>
<accession>R0I811</accession>
<evidence type="ECO:0000313" key="9">
    <source>
        <dbReference type="EMBL" id="EOA81566.1"/>
    </source>
</evidence>
<name>R0I811_EXST2</name>
<keyword evidence="5" id="KW-0804">Transcription</keyword>
<evidence type="ECO:0000256" key="3">
    <source>
        <dbReference type="ARBA" id="ARBA00022833"/>
    </source>
</evidence>
<dbReference type="RefSeq" id="XP_008030993.1">
    <property type="nucleotide sequence ID" value="XM_008032802.1"/>
</dbReference>
<dbReference type="Proteomes" id="UP000016935">
    <property type="component" value="Unassembled WGS sequence"/>
</dbReference>
<gene>
    <name evidence="9" type="ORF">SETTUDRAFT_157470</name>
</gene>
<reference evidence="9 10" key="1">
    <citation type="journal article" date="2012" name="PLoS Pathog.">
        <title>Diverse lifestyles and strategies of plant pathogenesis encoded in the genomes of eighteen Dothideomycetes fungi.</title>
        <authorList>
            <person name="Ohm R.A."/>
            <person name="Feau N."/>
            <person name="Henrissat B."/>
            <person name="Schoch C.L."/>
            <person name="Horwitz B.A."/>
            <person name="Barry K.W."/>
            <person name="Condon B.J."/>
            <person name="Copeland A.C."/>
            <person name="Dhillon B."/>
            <person name="Glaser F."/>
            <person name="Hesse C.N."/>
            <person name="Kosti I."/>
            <person name="LaButti K."/>
            <person name="Lindquist E.A."/>
            <person name="Lucas S."/>
            <person name="Salamov A.A."/>
            <person name="Bradshaw R.E."/>
            <person name="Ciuffetti L."/>
            <person name="Hamelin R.C."/>
            <person name="Kema G.H.J."/>
            <person name="Lawrence C."/>
            <person name="Scott J.A."/>
            <person name="Spatafora J.W."/>
            <person name="Turgeon B.G."/>
            <person name="de Wit P.J.G.M."/>
            <person name="Zhong S."/>
            <person name="Goodwin S.B."/>
            <person name="Grigoriev I.V."/>
        </authorList>
    </citation>
    <scope>NUCLEOTIDE SEQUENCE [LARGE SCALE GENOMIC DNA]</scope>
    <source>
        <strain evidence="10">28A</strain>
    </source>
</reference>
<keyword evidence="7" id="KW-0472">Membrane</keyword>
<dbReference type="PROSITE" id="PS50850">
    <property type="entry name" value="MFS"/>
    <property type="match status" value="1"/>
</dbReference>
<evidence type="ECO:0000256" key="5">
    <source>
        <dbReference type="ARBA" id="ARBA00023163"/>
    </source>
</evidence>
<dbReference type="Pfam" id="PF04082">
    <property type="entry name" value="Fungal_trans"/>
    <property type="match status" value="1"/>
</dbReference>
<keyword evidence="2" id="KW-0479">Metal-binding</keyword>
<dbReference type="AlphaFoldDB" id="R0I811"/>
<feature type="transmembrane region" description="Helical" evidence="7">
    <location>
        <begin position="741"/>
        <end position="762"/>
    </location>
</feature>
<feature type="transmembrane region" description="Helical" evidence="7">
    <location>
        <begin position="611"/>
        <end position="630"/>
    </location>
</feature>
<feature type="transmembrane region" description="Helical" evidence="7">
    <location>
        <begin position="493"/>
        <end position="511"/>
    </location>
</feature>
<dbReference type="GO" id="GO:0006351">
    <property type="term" value="P:DNA-templated transcription"/>
    <property type="evidence" value="ECO:0007669"/>
    <property type="project" value="InterPro"/>
</dbReference>
<evidence type="ECO:0000259" key="8">
    <source>
        <dbReference type="PROSITE" id="PS50850"/>
    </source>
</evidence>
<evidence type="ECO:0000256" key="6">
    <source>
        <dbReference type="ARBA" id="ARBA00023242"/>
    </source>
</evidence>
<keyword evidence="4" id="KW-0805">Transcription regulation</keyword>
<dbReference type="PANTHER" id="PTHR47660:SF2">
    <property type="entry name" value="TRANSCRIPTION FACTOR WITH C2H2 AND ZN(2)-CYS(6) DNA BINDING DOMAIN (EUROFUNG)"/>
    <property type="match status" value="1"/>
</dbReference>
<dbReference type="CDD" id="cd12148">
    <property type="entry name" value="fungal_TF_MHR"/>
    <property type="match status" value="1"/>
</dbReference>
<feature type="transmembrane region" description="Helical" evidence="7">
    <location>
        <begin position="881"/>
        <end position="901"/>
    </location>
</feature>
<dbReference type="GO" id="GO:0022857">
    <property type="term" value="F:transmembrane transporter activity"/>
    <property type="evidence" value="ECO:0007669"/>
    <property type="project" value="InterPro"/>
</dbReference>
<dbReference type="GO" id="GO:0008270">
    <property type="term" value="F:zinc ion binding"/>
    <property type="evidence" value="ECO:0007669"/>
    <property type="project" value="InterPro"/>
</dbReference>
<evidence type="ECO:0000256" key="4">
    <source>
        <dbReference type="ARBA" id="ARBA00023015"/>
    </source>
</evidence>
<reference evidence="9 10" key="2">
    <citation type="journal article" date="2013" name="PLoS Genet.">
        <title>Comparative genome structure, secondary metabolite, and effector coding capacity across Cochliobolus pathogens.</title>
        <authorList>
            <person name="Condon B.J."/>
            <person name="Leng Y."/>
            <person name="Wu D."/>
            <person name="Bushley K.E."/>
            <person name="Ohm R.A."/>
            <person name="Otillar R."/>
            <person name="Martin J."/>
            <person name="Schackwitz W."/>
            <person name="Grimwood J."/>
            <person name="MohdZainudin N."/>
            <person name="Xue C."/>
            <person name="Wang R."/>
            <person name="Manning V.A."/>
            <person name="Dhillon B."/>
            <person name="Tu Z.J."/>
            <person name="Steffenson B.J."/>
            <person name="Salamov A."/>
            <person name="Sun H."/>
            <person name="Lowry S."/>
            <person name="LaButti K."/>
            <person name="Han J."/>
            <person name="Copeland A."/>
            <person name="Lindquist E."/>
            <person name="Barry K."/>
            <person name="Schmutz J."/>
            <person name="Baker S.E."/>
            <person name="Ciuffetti L.M."/>
            <person name="Grigoriev I.V."/>
            <person name="Zhong S."/>
            <person name="Turgeon B.G."/>
        </authorList>
    </citation>
    <scope>NUCLEOTIDE SEQUENCE [LARGE SCALE GENOMIC DNA]</scope>
    <source>
        <strain evidence="10">28A</strain>
    </source>
</reference>
<keyword evidence="10" id="KW-1185">Reference proteome</keyword>
<dbReference type="GO" id="GO:0003677">
    <property type="term" value="F:DNA binding"/>
    <property type="evidence" value="ECO:0007669"/>
    <property type="project" value="InterPro"/>
</dbReference>
<dbReference type="InterPro" id="IPR036259">
    <property type="entry name" value="MFS_trans_sf"/>
</dbReference>
<dbReference type="Pfam" id="PF07690">
    <property type="entry name" value="MFS_1"/>
    <property type="match status" value="1"/>
</dbReference>